<dbReference type="OrthoDB" id="166803at2759"/>
<organism evidence="1 2">
    <name type="scientific">Handroanthus impetiginosus</name>
    <dbReference type="NCBI Taxonomy" id="429701"/>
    <lineage>
        <taxon>Eukaryota</taxon>
        <taxon>Viridiplantae</taxon>
        <taxon>Streptophyta</taxon>
        <taxon>Embryophyta</taxon>
        <taxon>Tracheophyta</taxon>
        <taxon>Spermatophyta</taxon>
        <taxon>Magnoliopsida</taxon>
        <taxon>eudicotyledons</taxon>
        <taxon>Gunneridae</taxon>
        <taxon>Pentapetalae</taxon>
        <taxon>asterids</taxon>
        <taxon>lamiids</taxon>
        <taxon>Lamiales</taxon>
        <taxon>Bignoniaceae</taxon>
        <taxon>Crescentiina</taxon>
        <taxon>Tabebuia alliance</taxon>
        <taxon>Handroanthus</taxon>
    </lineage>
</organism>
<comment type="caution">
    <text evidence="1">The sequence shown here is derived from an EMBL/GenBank/DDBJ whole genome shotgun (WGS) entry which is preliminary data.</text>
</comment>
<dbReference type="EMBL" id="NKXS01001684">
    <property type="protein sequence ID" value="PIN17371.1"/>
    <property type="molecule type" value="Genomic_DNA"/>
</dbReference>
<evidence type="ECO:0000313" key="1">
    <source>
        <dbReference type="EMBL" id="PIN17371.1"/>
    </source>
</evidence>
<keyword evidence="2" id="KW-1185">Reference proteome</keyword>
<gene>
    <name evidence="1" type="ORF">CDL12_09972</name>
</gene>
<accession>A0A2G9HIK5</accession>
<dbReference type="AlphaFoldDB" id="A0A2G9HIK5"/>
<evidence type="ECO:0000313" key="2">
    <source>
        <dbReference type="Proteomes" id="UP000231279"/>
    </source>
</evidence>
<proteinExistence type="predicted"/>
<reference evidence="2" key="1">
    <citation type="journal article" date="2018" name="Gigascience">
        <title>Genome assembly of the Pink Ipe (Handroanthus impetiginosus, Bignoniaceae), a highly valued, ecologically keystone Neotropical timber forest tree.</title>
        <authorList>
            <person name="Silva-Junior O.B."/>
            <person name="Grattapaglia D."/>
            <person name="Novaes E."/>
            <person name="Collevatti R.G."/>
        </authorList>
    </citation>
    <scope>NUCLEOTIDE SEQUENCE [LARGE SCALE GENOMIC DNA]</scope>
    <source>
        <strain evidence="2">cv. UFG-1</strain>
    </source>
</reference>
<name>A0A2G9HIK5_9LAMI</name>
<dbReference type="Proteomes" id="UP000231279">
    <property type="component" value="Unassembled WGS sequence"/>
</dbReference>
<dbReference type="STRING" id="429701.A0A2G9HIK5"/>
<sequence>MIIVTRVAKAALEKALAENEDLDGNVVPSEPPVLVDSTANLRQPLIIKVDTPQESHQT</sequence>
<protein>
    <submittedName>
        <fullName evidence="1">Uncharacterized protein</fullName>
    </submittedName>
</protein>